<evidence type="ECO:0000313" key="2">
    <source>
        <dbReference type="EMBL" id="TVT54558.1"/>
    </source>
</evidence>
<dbReference type="GO" id="GO:0005886">
    <property type="term" value="C:plasma membrane"/>
    <property type="evidence" value="ECO:0007669"/>
    <property type="project" value="TreeGrafter"/>
</dbReference>
<dbReference type="AlphaFoldDB" id="A0A558D0Q9"/>
<dbReference type="PANTHER" id="PTHR38095:SF1">
    <property type="entry name" value="ANAEROBIC DIMETHYL SULFOXIDE REDUCTASE CHAIN YNFH"/>
    <property type="match status" value="1"/>
</dbReference>
<dbReference type="GO" id="GO:0019645">
    <property type="term" value="P:anaerobic electron transport chain"/>
    <property type="evidence" value="ECO:0007669"/>
    <property type="project" value="InterPro"/>
</dbReference>
<dbReference type="Pfam" id="PF04976">
    <property type="entry name" value="DmsC"/>
    <property type="match status" value="1"/>
</dbReference>
<feature type="transmembrane region" description="Helical" evidence="1">
    <location>
        <begin position="89"/>
        <end position="108"/>
    </location>
</feature>
<dbReference type="EMBL" id="VMRY01000041">
    <property type="protein sequence ID" value="TVT54558.1"/>
    <property type="molecule type" value="Genomic_DNA"/>
</dbReference>
<feature type="transmembrane region" description="Helical" evidence="1">
    <location>
        <begin position="42"/>
        <end position="68"/>
    </location>
</feature>
<dbReference type="PANTHER" id="PTHR38095">
    <property type="entry name" value="ANAEROBIC DIMETHYL SULFOXIDE REDUCTASE CHAIN YNFH"/>
    <property type="match status" value="1"/>
</dbReference>
<feature type="transmembrane region" description="Helical" evidence="1">
    <location>
        <begin position="7"/>
        <end position="30"/>
    </location>
</feature>
<organism evidence="2 3">
    <name type="scientific">Sedimenticola thiotaurini</name>
    <dbReference type="NCBI Taxonomy" id="1543721"/>
    <lineage>
        <taxon>Bacteria</taxon>
        <taxon>Pseudomonadati</taxon>
        <taxon>Pseudomonadota</taxon>
        <taxon>Gammaproteobacteria</taxon>
        <taxon>Chromatiales</taxon>
        <taxon>Sedimenticolaceae</taxon>
        <taxon>Sedimenticola</taxon>
    </lineage>
</organism>
<dbReference type="InterPro" id="IPR007059">
    <property type="entry name" value="DmsC"/>
</dbReference>
<gene>
    <name evidence="2" type="ORF">FHK82_10215</name>
</gene>
<sequence length="326" mass="36156">MHPAFSVIFLTTLIGIGQGLFLALYTGQVYALANLIPVQESLGFYAIGSLIALVFLLLGLISSVFHLGRPERAWRAATMWRISWLSREVIVLPLFMFLVFLYGITHYFGWTQPLFMVADTLAVDLSLIIGLLASISAFALFICTAMIYASLKFLQEWHTPLTVLNYSLLGLASGFMFAAAFSAYASLDLVSLFGTWAVIFTVLGAISRGASLVRNRNLRDKYGLRTAIGVRHPTLKQLSQGFMGGAFNTKEFFHGRTPGALRLIKLFFLLAVFPVPIAVLATAYVMESSLLPIAAFAIQYLGLIAERWYFFAEAKHPQNVYYQSMA</sequence>
<dbReference type="GO" id="GO:0009389">
    <property type="term" value="F:dimethyl sulfoxide reductase activity"/>
    <property type="evidence" value="ECO:0007669"/>
    <property type="project" value="TreeGrafter"/>
</dbReference>
<keyword evidence="1" id="KW-1133">Transmembrane helix</keyword>
<feature type="transmembrane region" description="Helical" evidence="1">
    <location>
        <begin position="128"/>
        <end position="151"/>
    </location>
</feature>
<proteinExistence type="predicted"/>
<protein>
    <submittedName>
        <fullName evidence="2">DMSO reductase</fullName>
    </submittedName>
</protein>
<feature type="transmembrane region" description="Helical" evidence="1">
    <location>
        <begin position="193"/>
        <end position="213"/>
    </location>
</feature>
<feature type="transmembrane region" description="Helical" evidence="1">
    <location>
        <begin position="291"/>
        <end position="310"/>
    </location>
</feature>
<dbReference type="GO" id="GO:0009390">
    <property type="term" value="C:dimethyl sulfoxide reductase complex"/>
    <property type="evidence" value="ECO:0007669"/>
    <property type="project" value="TreeGrafter"/>
</dbReference>
<comment type="caution">
    <text evidence="2">The sequence shown here is derived from an EMBL/GenBank/DDBJ whole genome shotgun (WGS) entry which is preliminary data.</text>
</comment>
<keyword evidence="1" id="KW-0812">Transmembrane</keyword>
<evidence type="ECO:0000256" key="1">
    <source>
        <dbReference type="SAM" id="Phobius"/>
    </source>
</evidence>
<feature type="transmembrane region" description="Helical" evidence="1">
    <location>
        <begin position="266"/>
        <end position="285"/>
    </location>
</feature>
<evidence type="ECO:0000313" key="3">
    <source>
        <dbReference type="Proteomes" id="UP000317355"/>
    </source>
</evidence>
<dbReference type="STRING" id="1543721.AAY24_15940"/>
<feature type="transmembrane region" description="Helical" evidence="1">
    <location>
        <begin position="163"/>
        <end position="187"/>
    </location>
</feature>
<accession>A0A558D0Q9</accession>
<name>A0A558D0Q9_9GAMM</name>
<reference evidence="2 3" key="1">
    <citation type="submission" date="2019-07" db="EMBL/GenBank/DDBJ databases">
        <title>The pathways for chlorine oxyanion respiration interact through the shared metabolite chlorate.</title>
        <authorList>
            <person name="Barnum T.P."/>
            <person name="Cheng Y."/>
            <person name="Hill K.A."/>
            <person name="Lucas L.N."/>
            <person name="Carlson H.K."/>
            <person name="Coates J.D."/>
        </authorList>
    </citation>
    <scope>NUCLEOTIDE SEQUENCE [LARGE SCALE GENOMIC DNA]</scope>
    <source>
        <strain evidence="2">BK-3</strain>
    </source>
</reference>
<dbReference type="Proteomes" id="UP000317355">
    <property type="component" value="Unassembled WGS sequence"/>
</dbReference>
<keyword evidence="1" id="KW-0472">Membrane</keyword>